<feature type="compositionally biased region" description="Pro residues" evidence="1">
    <location>
        <begin position="13"/>
        <end position="27"/>
    </location>
</feature>
<evidence type="ECO:0000313" key="2">
    <source>
        <dbReference type="EMBL" id="REK85719.1"/>
    </source>
</evidence>
<feature type="non-terminal residue" evidence="2">
    <location>
        <position position="1"/>
    </location>
</feature>
<name>A0A371PTH7_STRIH</name>
<comment type="caution">
    <text evidence="2">The sequence shown here is derived from an EMBL/GenBank/DDBJ whole genome shotgun (WGS) entry which is preliminary data.</text>
</comment>
<evidence type="ECO:0000256" key="1">
    <source>
        <dbReference type="SAM" id="MobiDB-lite"/>
    </source>
</evidence>
<gene>
    <name evidence="2" type="ORF">DY245_36510</name>
</gene>
<dbReference type="AlphaFoldDB" id="A0A371PTH7"/>
<proteinExistence type="predicted"/>
<organism evidence="2 3">
    <name type="scientific">Streptomyces inhibens</name>
    <dbReference type="NCBI Taxonomy" id="2293571"/>
    <lineage>
        <taxon>Bacteria</taxon>
        <taxon>Bacillati</taxon>
        <taxon>Actinomycetota</taxon>
        <taxon>Actinomycetes</taxon>
        <taxon>Kitasatosporales</taxon>
        <taxon>Streptomycetaceae</taxon>
        <taxon>Streptomyces</taxon>
    </lineage>
</organism>
<evidence type="ECO:0000313" key="3">
    <source>
        <dbReference type="Proteomes" id="UP000262477"/>
    </source>
</evidence>
<keyword evidence="3" id="KW-1185">Reference proteome</keyword>
<reference evidence="2 3" key="1">
    <citation type="submission" date="2018-08" db="EMBL/GenBank/DDBJ databases">
        <title>Streptomyces NEAU-D10 sp. nov., a novel Actinomycete isolated from soil.</title>
        <authorList>
            <person name="Jin L."/>
        </authorList>
    </citation>
    <scope>NUCLEOTIDE SEQUENCE [LARGE SCALE GENOMIC DNA]</scope>
    <source>
        <strain evidence="2 3">NEAU-D10</strain>
    </source>
</reference>
<dbReference type="EMBL" id="QUAC01000413">
    <property type="protein sequence ID" value="REK85719.1"/>
    <property type="molecule type" value="Genomic_DNA"/>
</dbReference>
<accession>A0A371PTH7</accession>
<dbReference type="Proteomes" id="UP000262477">
    <property type="component" value="Unassembled WGS sequence"/>
</dbReference>
<sequence>SDAASSTPAAAPRRPPVARPARPPRPRTAPRMAAPPRSGVLVLPLRR</sequence>
<feature type="region of interest" description="Disordered" evidence="1">
    <location>
        <begin position="1"/>
        <end position="47"/>
    </location>
</feature>
<protein>
    <submittedName>
        <fullName evidence="2">GcrA cell cycle regulator</fullName>
    </submittedName>
</protein>